<feature type="region of interest" description="Disordered" evidence="1">
    <location>
        <begin position="51"/>
        <end position="109"/>
    </location>
</feature>
<dbReference type="EMBL" id="JASDAP010000004">
    <property type="protein sequence ID" value="KAK1903576.1"/>
    <property type="molecule type" value="Genomic_DNA"/>
</dbReference>
<accession>A0AAD9FJG0</accession>
<protein>
    <submittedName>
        <fullName evidence="2">Cytospin-A</fullName>
    </submittedName>
</protein>
<feature type="compositionally biased region" description="Low complexity" evidence="1">
    <location>
        <begin position="54"/>
        <end position="63"/>
    </location>
</feature>
<comment type="caution">
    <text evidence="2">The sequence shown here is derived from an EMBL/GenBank/DDBJ whole genome shotgun (WGS) entry which is preliminary data.</text>
</comment>
<feature type="compositionally biased region" description="Low complexity" evidence="1">
    <location>
        <begin position="88"/>
        <end position="109"/>
    </location>
</feature>
<reference evidence="2" key="1">
    <citation type="submission" date="2023-04" db="EMBL/GenBank/DDBJ databases">
        <title>Chromosome-level genome of Chaenocephalus aceratus.</title>
        <authorList>
            <person name="Park H."/>
        </authorList>
    </citation>
    <scope>NUCLEOTIDE SEQUENCE</scope>
    <source>
        <strain evidence="2">DE</strain>
        <tissue evidence="2">Muscle</tissue>
    </source>
</reference>
<sequence>MMLYFDATKRAVSVLLQGTGIVPAAAVAVQPLPPEKGLSFVQVGQGQPFKYNIPEVPGPSGVGLPPPDEEQPGPSSGSSGSGSGSGSGSSSSCSCSCSGSCSGSSSSFI</sequence>
<evidence type="ECO:0000256" key="1">
    <source>
        <dbReference type="SAM" id="MobiDB-lite"/>
    </source>
</evidence>
<name>A0AAD9FJG0_DISEL</name>
<gene>
    <name evidence="2" type="ORF">KUDE01_010767</name>
</gene>
<organism evidence="2 3">
    <name type="scientific">Dissostichus eleginoides</name>
    <name type="common">Patagonian toothfish</name>
    <name type="synonym">Dissostichus amissus</name>
    <dbReference type="NCBI Taxonomy" id="100907"/>
    <lineage>
        <taxon>Eukaryota</taxon>
        <taxon>Metazoa</taxon>
        <taxon>Chordata</taxon>
        <taxon>Craniata</taxon>
        <taxon>Vertebrata</taxon>
        <taxon>Euteleostomi</taxon>
        <taxon>Actinopterygii</taxon>
        <taxon>Neopterygii</taxon>
        <taxon>Teleostei</taxon>
        <taxon>Neoteleostei</taxon>
        <taxon>Acanthomorphata</taxon>
        <taxon>Eupercaria</taxon>
        <taxon>Perciformes</taxon>
        <taxon>Notothenioidei</taxon>
        <taxon>Nototheniidae</taxon>
        <taxon>Dissostichus</taxon>
    </lineage>
</organism>
<dbReference type="Proteomes" id="UP001228049">
    <property type="component" value="Unassembled WGS sequence"/>
</dbReference>
<dbReference type="AlphaFoldDB" id="A0AAD9FJG0"/>
<keyword evidence="3" id="KW-1185">Reference proteome</keyword>
<evidence type="ECO:0000313" key="3">
    <source>
        <dbReference type="Proteomes" id="UP001228049"/>
    </source>
</evidence>
<evidence type="ECO:0000313" key="2">
    <source>
        <dbReference type="EMBL" id="KAK1903576.1"/>
    </source>
</evidence>
<proteinExistence type="predicted"/>